<dbReference type="AlphaFoldDB" id="A0A4C1TYI9"/>
<evidence type="ECO:0000313" key="2">
    <source>
        <dbReference type="Proteomes" id="UP000299102"/>
    </source>
</evidence>
<dbReference type="Proteomes" id="UP000299102">
    <property type="component" value="Unassembled WGS sequence"/>
</dbReference>
<accession>A0A4C1TYI9</accession>
<comment type="caution">
    <text evidence="1">The sequence shown here is derived from an EMBL/GenBank/DDBJ whole genome shotgun (WGS) entry which is preliminary data.</text>
</comment>
<protein>
    <submittedName>
        <fullName evidence="1">Uncharacterized protein</fullName>
    </submittedName>
</protein>
<evidence type="ECO:0000313" key="1">
    <source>
        <dbReference type="EMBL" id="GBP18988.1"/>
    </source>
</evidence>
<gene>
    <name evidence="1" type="ORF">EVAR_78456_1</name>
</gene>
<name>A0A4C1TYI9_EUMVA</name>
<reference evidence="1 2" key="1">
    <citation type="journal article" date="2019" name="Commun. Biol.">
        <title>The bagworm genome reveals a unique fibroin gene that provides high tensile strength.</title>
        <authorList>
            <person name="Kono N."/>
            <person name="Nakamura H."/>
            <person name="Ohtoshi R."/>
            <person name="Tomita M."/>
            <person name="Numata K."/>
            <person name="Arakawa K."/>
        </authorList>
    </citation>
    <scope>NUCLEOTIDE SEQUENCE [LARGE SCALE GENOMIC DNA]</scope>
</reference>
<sequence>MLREVVQRNLLDERRGVALQRVAGISQRLARLSTSPRDYLIHSSVYRRCLISELNAGAPRLRVRLVPSLE</sequence>
<proteinExistence type="predicted"/>
<dbReference type="EMBL" id="BGZK01000103">
    <property type="protein sequence ID" value="GBP18988.1"/>
    <property type="molecule type" value="Genomic_DNA"/>
</dbReference>
<keyword evidence="2" id="KW-1185">Reference proteome</keyword>
<organism evidence="1 2">
    <name type="scientific">Eumeta variegata</name>
    <name type="common">Bagworm moth</name>
    <name type="synonym">Eumeta japonica</name>
    <dbReference type="NCBI Taxonomy" id="151549"/>
    <lineage>
        <taxon>Eukaryota</taxon>
        <taxon>Metazoa</taxon>
        <taxon>Ecdysozoa</taxon>
        <taxon>Arthropoda</taxon>
        <taxon>Hexapoda</taxon>
        <taxon>Insecta</taxon>
        <taxon>Pterygota</taxon>
        <taxon>Neoptera</taxon>
        <taxon>Endopterygota</taxon>
        <taxon>Lepidoptera</taxon>
        <taxon>Glossata</taxon>
        <taxon>Ditrysia</taxon>
        <taxon>Tineoidea</taxon>
        <taxon>Psychidae</taxon>
        <taxon>Oiketicinae</taxon>
        <taxon>Eumeta</taxon>
    </lineage>
</organism>